<dbReference type="Proteomes" id="UP000499080">
    <property type="component" value="Unassembled WGS sequence"/>
</dbReference>
<name>A0A4Y2GW45_ARAVE</name>
<proteinExistence type="predicted"/>
<organism evidence="1 2">
    <name type="scientific">Araneus ventricosus</name>
    <name type="common">Orbweaver spider</name>
    <name type="synonym">Epeira ventricosa</name>
    <dbReference type="NCBI Taxonomy" id="182803"/>
    <lineage>
        <taxon>Eukaryota</taxon>
        <taxon>Metazoa</taxon>
        <taxon>Ecdysozoa</taxon>
        <taxon>Arthropoda</taxon>
        <taxon>Chelicerata</taxon>
        <taxon>Arachnida</taxon>
        <taxon>Araneae</taxon>
        <taxon>Araneomorphae</taxon>
        <taxon>Entelegynae</taxon>
        <taxon>Araneoidea</taxon>
        <taxon>Araneidae</taxon>
        <taxon>Araneus</taxon>
    </lineage>
</organism>
<reference evidence="1 2" key="1">
    <citation type="journal article" date="2019" name="Sci. Rep.">
        <title>Orb-weaving spider Araneus ventricosus genome elucidates the spidroin gene catalogue.</title>
        <authorList>
            <person name="Kono N."/>
            <person name="Nakamura H."/>
            <person name="Ohtoshi R."/>
            <person name="Moran D.A.P."/>
            <person name="Shinohara A."/>
            <person name="Yoshida Y."/>
            <person name="Fujiwara M."/>
            <person name="Mori M."/>
            <person name="Tomita M."/>
            <person name="Arakawa K."/>
        </authorList>
    </citation>
    <scope>NUCLEOTIDE SEQUENCE [LARGE SCALE GENOMIC DNA]</scope>
</reference>
<evidence type="ECO:0000313" key="2">
    <source>
        <dbReference type="Proteomes" id="UP000499080"/>
    </source>
</evidence>
<protein>
    <submittedName>
        <fullName evidence="1">Uncharacterized protein</fullName>
    </submittedName>
</protein>
<dbReference type="EMBL" id="BGPR01001617">
    <property type="protein sequence ID" value="GBM58000.1"/>
    <property type="molecule type" value="Genomic_DNA"/>
</dbReference>
<keyword evidence="2" id="KW-1185">Reference proteome</keyword>
<evidence type="ECO:0000313" key="1">
    <source>
        <dbReference type="EMBL" id="GBM58000.1"/>
    </source>
</evidence>
<accession>A0A4Y2GW45</accession>
<comment type="caution">
    <text evidence="1">The sequence shown here is derived from an EMBL/GenBank/DDBJ whole genome shotgun (WGS) entry which is preliminary data.</text>
</comment>
<sequence>MSPRLDDSLMVEKRVLQGVECRSIQVGPLPLAIISELYNRILENAIIFSISLLGAEIRFLQRFPGVTVKTYKYRYDLRERPWRITLSWSCELSAIENATLESIAVCYALDQKCCYCYC</sequence>
<dbReference type="AlphaFoldDB" id="A0A4Y2GW45"/>
<gene>
    <name evidence="1" type="ORF">AVEN_162178_1</name>
</gene>